<keyword evidence="2" id="KW-1185">Reference proteome</keyword>
<gene>
    <name evidence="1" type="ORF">JTE90_002070</name>
</gene>
<protein>
    <submittedName>
        <fullName evidence="1">Uncharacterized protein</fullName>
    </submittedName>
</protein>
<evidence type="ECO:0000313" key="2">
    <source>
        <dbReference type="Proteomes" id="UP000827092"/>
    </source>
</evidence>
<name>A0AAV6UGY3_9ARAC</name>
<dbReference type="EMBL" id="JAFNEN010000460">
    <property type="protein sequence ID" value="KAG8182536.1"/>
    <property type="molecule type" value="Genomic_DNA"/>
</dbReference>
<comment type="caution">
    <text evidence="1">The sequence shown here is derived from an EMBL/GenBank/DDBJ whole genome shotgun (WGS) entry which is preliminary data.</text>
</comment>
<accession>A0AAV6UGY3</accession>
<dbReference type="AlphaFoldDB" id="A0AAV6UGY3"/>
<reference evidence="1 2" key="1">
    <citation type="journal article" date="2022" name="Nat. Ecol. Evol.">
        <title>A masculinizing supergene underlies an exaggerated male reproductive morph in a spider.</title>
        <authorList>
            <person name="Hendrickx F."/>
            <person name="De Corte Z."/>
            <person name="Sonet G."/>
            <person name="Van Belleghem S.M."/>
            <person name="Kostlbacher S."/>
            <person name="Vangestel C."/>
        </authorList>
    </citation>
    <scope>NUCLEOTIDE SEQUENCE [LARGE SCALE GENOMIC DNA]</scope>
    <source>
        <strain evidence="1">W744_W776</strain>
    </source>
</reference>
<organism evidence="1 2">
    <name type="scientific">Oedothorax gibbosus</name>
    <dbReference type="NCBI Taxonomy" id="931172"/>
    <lineage>
        <taxon>Eukaryota</taxon>
        <taxon>Metazoa</taxon>
        <taxon>Ecdysozoa</taxon>
        <taxon>Arthropoda</taxon>
        <taxon>Chelicerata</taxon>
        <taxon>Arachnida</taxon>
        <taxon>Araneae</taxon>
        <taxon>Araneomorphae</taxon>
        <taxon>Entelegynae</taxon>
        <taxon>Araneoidea</taxon>
        <taxon>Linyphiidae</taxon>
        <taxon>Erigoninae</taxon>
        <taxon>Oedothorax</taxon>
    </lineage>
</organism>
<evidence type="ECO:0000313" key="1">
    <source>
        <dbReference type="EMBL" id="KAG8182536.1"/>
    </source>
</evidence>
<dbReference type="Proteomes" id="UP000827092">
    <property type="component" value="Unassembled WGS sequence"/>
</dbReference>
<sequence>MEATSMLVDFMEAKSMLVDCMEAALPLERTFMEASMVEMYMELTRSTEELLILEYSFQAVAKCQLDF</sequence>
<proteinExistence type="predicted"/>